<dbReference type="AlphaFoldDB" id="A0A1Y2K7I9"/>
<proteinExistence type="predicted"/>
<accession>A0A1Y2K7I9</accession>
<keyword evidence="2" id="KW-1185">Reference proteome</keyword>
<comment type="caution">
    <text evidence="1">The sequence shown here is derived from an EMBL/GenBank/DDBJ whole genome shotgun (WGS) entry which is preliminary data.</text>
</comment>
<dbReference type="RefSeq" id="WP_085442586.1">
    <property type="nucleotide sequence ID" value="NZ_LVJN01000019.1"/>
</dbReference>
<name>A0A1Y2K7I9_9PROT</name>
<gene>
    <name evidence="1" type="ORF">MAIT1_04343</name>
</gene>
<organism evidence="1 2">
    <name type="scientific">Magnetofaba australis IT-1</name>
    <dbReference type="NCBI Taxonomy" id="1434232"/>
    <lineage>
        <taxon>Bacteria</taxon>
        <taxon>Pseudomonadati</taxon>
        <taxon>Pseudomonadota</taxon>
        <taxon>Magnetococcia</taxon>
        <taxon>Magnetococcales</taxon>
        <taxon>Magnetococcaceae</taxon>
        <taxon>Magnetofaba</taxon>
    </lineage>
</organism>
<reference evidence="1 2" key="1">
    <citation type="journal article" date="2016" name="BMC Genomics">
        <title>Combined genomic and structural analyses of a cultured magnetotactic bacterium reveals its niche adaptation to a dynamic environment.</title>
        <authorList>
            <person name="Araujo A.C."/>
            <person name="Morillo V."/>
            <person name="Cypriano J."/>
            <person name="Teixeira L.C."/>
            <person name="Leao P."/>
            <person name="Lyra S."/>
            <person name="Almeida L.G."/>
            <person name="Bazylinski D.A."/>
            <person name="Vasconcellos A.T."/>
            <person name="Abreu F."/>
            <person name="Lins U."/>
        </authorList>
    </citation>
    <scope>NUCLEOTIDE SEQUENCE [LARGE SCALE GENOMIC DNA]</scope>
    <source>
        <strain evidence="1 2">IT-1</strain>
    </source>
</reference>
<evidence type="ECO:0008006" key="3">
    <source>
        <dbReference type="Google" id="ProtNLM"/>
    </source>
</evidence>
<dbReference type="Proteomes" id="UP000194003">
    <property type="component" value="Unassembled WGS sequence"/>
</dbReference>
<evidence type="ECO:0000313" key="1">
    <source>
        <dbReference type="EMBL" id="OSM04431.1"/>
    </source>
</evidence>
<protein>
    <recommendedName>
        <fullName evidence="3">DUF429 domain-containing protein</fullName>
    </recommendedName>
</protein>
<dbReference type="OrthoDB" id="2111554at2"/>
<sequence length="245" mass="26567">MDYYIGWDVGGWNCDRNPNSRDAIAILDADGALTGRRVWRGNLRQSINDAPDAQTWIAALFALCGASPPAPGVAMILAIDTPLGFSDEFRHLLAGEAVEAIGDDFSRNPYLYRQTEIELAKRGRQPLSPLKDMIGSQAAKGIHVLSRFGLESIACGVWRNETANLTAIEAYPGPSKHSPTLRVMQAGIPGWAALQGDCQDAITCALLGQMFDQQRNLLFEPLPTVSPAEGWIWVPNDALEPSPGP</sequence>
<dbReference type="EMBL" id="LVJN01000019">
    <property type="protein sequence ID" value="OSM04431.1"/>
    <property type="molecule type" value="Genomic_DNA"/>
</dbReference>
<evidence type="ECO:0000313" key="2">
    <source>
        <dbReference type="Proteomes" id="UP000194003"/>
    </source>
</evidence>